<feature type="domain" description="HAMP" evidence="12">
    <location>
        <begin position="210"/>
        <end position="262"/>
    </location>
</feature>
<dbReference type="PRINTS" id="PR00260">
    <property type="entry name" value="CHEMTRNSDUCR"/>
</dbReference>
<dbReference type="Proteomes" id="UP000295129">
    <property type="component" value="Unassembled WGS sequence"/>
</dbReference>
<dbReference type="InterPro" id="IPR033480">
    <property type="entry name" value="sCache_2"/>
</dbReference>
<keyword evidence="9" id="KW-0175">Coiled coil</keyword>
<keyword evidence="4 10" id="KW-0812">Transmembrane</keyword>
<reference evidence="13 14" key="1">
    <citation type="submission" date="2019-03" db="EMBL/GenBank/DDBJ databases">
        <title>Genomic Encyclopedia of Type Strains, Phase IV (KMG-IV): sequencing the most valuable type-strain genomes for metagenomic binning, comparative biology and taxonomic classification.</title>
        <authorList>
            <person name="Goeker M."/>
        </authorList>
    </citation>
    <scope>NUCLEOTIDE SEQUENCE [LARGE SCALE GENOMIC DNA]</scope>
    <source>
        <strain evidence="13 14">DSM 12121</strain>
    </source>
</reference>
<dbReference type="SUPFAM" id="SSF58104">
    <property type="entry name" value="Methyl-accepting chemotaxis protein (MCP) signaling domain"/>
    <property type="match status" value="1"/>
</dbReference>
<evidence type="ECO:0000256" key="2">
    <source>
        <dbReference type="ARBA" id="ARBA00022475"/>
    </source>
</evidence>
<name>A0A4R6E6J8_9RHOO</name>
<dbReference type="InterPro" id="IPR051310">
    <property type="entry name" value="MCP_chemotaxis"/>
</dbReference>
<dbReference type="Pfam" id="PF00672">
    <property type="entry name" value="HAMP"/>
    <property type="match status" value="1"/>
</dbReference>
<evidence type="ECO:0000256" key="3">
    <source>
        <dbReference type="ARBA" id="ARBA00022500"/>
    </source>
</evidence>
<dbReference type="GO" id="GO:0007165">
    <property type="term" value="P:signal transduction"/>
    <property type="evidence" value="ECO:0007669"/>
    <property type="project" value="UniProtKB-KW"/>
</dbReference>
<feature type="domain" description="Methyl-accepting transducer" evidence="11">
    <location>
        <begin position="267"/>
        <end position="482"/>
    </location>
</feature>
<dbReference type="RefSeq" id="WP_133590161.1">
    <property type="nucleotide sequence ID" value="NZ_SNVV01000005.1"/>
</dbReference>
<comment type="subcellular location">
    <subcellularLocation>
        <location evidence="1">Cell membrane</location>
        <topology evidence="1">Multi-pass membrane protein</topology>
    </subcellularLocation>
</comment>
<dbReference type="SMART" id="SM00283">
    <property type="entry name" value="MA"/>
    <property type="match status" value="1"/>
</dbReference>
<dbReference type="AlphaFoldDB" id="A0A4R6E6J8"/>
<dbReference type="PANTHER" id="PTHR43531:SF11">
    <property type="entry name" value="METHYL-ACCEPTING CHEMOTAXIS PROTEIN 3"/>
    <property type="match status" value="1"/>
</dbReference>
<evidence type="ECO:0000256" key="1">
    <source>
        <dbReference type="ARBA" id="ARBA00004651"/>
    </source>
</evidence>
<keyword evidence="6 10" id="KW-0472">Membrane</keyword>
<keyword evidence="3" id="KW-0145">Chemotaxis</keyword>
<protein>
    <submittedName>
        <fullName evidence="13">Methyl-accepting chemotaxis sensory transducer with Cache sensor</fullName>
    </submittedName>
</protein>
<dbReference type="CDD" id="cd06225">
    <property type="entry name" value="HAMP"/>
    <property type="match status" value="1"/>
</dbReference>
<dbReference type="EMBL" id="SNVV01000005">
    <property type="protein sequence ID" value="TDN53511.1"/>
    <property type="molecule type" value="Genomic_DNA"/>
</dbReference>
<keyword evidence="14" id="KW-1185">Reference proteome</keyword>
<dbReference type="GO" id="GO:0004888">
    <property type="term" value="F:transmembrane signaling receptor activity"/>
    <property type="evidence" value="ECO:0007669"/>
    <property type="project" value="InterPro"/>
</dbReference>
<keyword evidence="8" id="KW-0807">Transducer</keyword>
<proteinExistence type="inferred from homology"/>
<dbReference type="InterPro" id="IPR003660">
    <property type="entry name" value="HAMP_dom"/>
</dbReference>
<evidence type="ECO:0000259" key="11">
    <source>
        <dbReference type="PROSITE" id="PS50111"/>
    </source>
</evidence>
<feature type="transmembrane region" description="Helical" evidence="10">
    <location>
        <begin position="12"/>
        <end position="32"/>
    </location>
</feature>
<gene>
    <name evidence="13" type="ORF">C7389_105186</name>
</gene>
<sequence length="498" mass="53186">MKNLKIGHKIGLLIALAVLGYLINIAIGLTSLRDNLVEDRKLKTRNVVEVALGVVTRYHAQAQAGEMSEAAAQQGAMQTLQELRYDGQEYFWIHSGENRMVMHPTSQQLLGKDLTDFKDTNGKRLFADMTAVVRDQGAGFVEYHWNKPGSTEPVPKISYVAGFKPWNWVIGSGIYVDDVDAVFRGSALRQGGLATLILVLMVAFGVVVMRSVVRPVQQMQAVMEALAEGDLTVHADSTGNDEVGRMMKATERMIERTRGTLIEVLESTASLANASAQVSLTSQSLSQAASEQAANIEETTASVEQMAASIAHNRENAGATEAIAARAATDAQAGGEAVSETVGAMQAIAQKIGIVDDIAYQTNLLALNAAIEAARAGEHGKGFAVVAAEVRKLAERSQVAAREIGELAGSSVRLAERTGSLFEELLPSIQKNAALVKEIALASEEQAGGAAQISMAVNQVSQATQHNASSSEELAATAEELQAQASRLQETVRFFRVN</sequence>
<dbReference type="InterPro" id="IPR004089">
    <property type="entry name" value="MCPsignal_dom"/>
</dbReference>
<comment type="similarity">
    <text evidence="7">Belongs to the methyl-accepting chemotaxis (MCP) protein family.</text>
</comment>
<dbReference type="PROSITE" id="PS50885">
    <property type="entry name" value="HAMP"/>
    <property type="match status" value="1"/>
</dbReference>
<feature type="transmembrane region" description="Helical" evidence="10">
    <location>
        <begin position="193"/>
        <end position="213"/>
    </location>
</feature>
<dbReference type="GO" id="GO:0006935">
    <property type="term" value="P:chemotaxis"/>
    <property type="evidence" value="ECO:0007669"/>
    <property type="project" value="UniProtKB-KW"/>
</dbReference>
<dbReference type="Gene3D" id="3.30.450.20">
    <property type="entry name" value="PAS domain"/>
    <property type="match status" value="1"/>
</dbReference>
<dbReference type="Pfam" id="PF00015">
    <property type="entry name" value="MCPsignal"/>
    <property type="match status" value="1"/>
</dbReference>
<accession>A0A4R6E6J8</accession>
<dbReference type="SMART" id="SM01049">
    <property type="entry name" value="Cache_2"/>
    <property type="match status" value="1"/>
</dbReference>
<comment type="caution">
    <text evidence="13">The sequence shown here is derived from an EMBL/GenBank/DDBJ whole genome shotgun (WGS) entry which is preliminary data.</text>
</comment>
<dbReference type="PANTHER" id="PTHR43531">
    <property type="entry name" value="PROTEIN ICFG"/>
    <property type="match status" value="1"/>
</dbReference>
<dbReference type="FunFam" id="1.10.287.950:FF:000001">
    <property type="entry name" value="Methyl-accepting chemotaxis sensory transducer"/>
    <property type="match status" value="1"/>
</dbReference>
<dbReference type="OrthoDB" id="8555762at2"/>
<evidence type="ECO:0000313" key="14">
    <source>
        <dbReference type="Proteomes" id="UP000295129"/>
    </source>
</evidence>
<keyword evidence="5 10" id="KW-1133">Transmembrane helix</keyword>
<evidence type="ECO:0000313" key="13">
    <source>
        <dbReference type="EMBL" id="TDN53511.1"/>
    </source>
</evidence>
<dbReference type="InterPro" id="IPR004090">
    <property type="entry name" value="Chemotax_Me-accpt_rcpt"/>
</dbReference>
<dbReference type="Pfam" id="PF17200">
    <property type="entry name" value="sCache_2"/>
    <property type="match status" value="1"/>
</dbReference>
<evidence type="ECO:0000256" key="10">
    <source>
        <dbReference type="SAM" id="Phobius"/>
    </source>
</evidence>
<evidence type="ECO:0000256" key="8">
    <source>
        <dbReference type="PROSITE-ProRule" id="PRU00284"/>
    </source>
</evidence>
<keyword evidence="2" id="KW-1003">Cell membrane</keyword>
<evidence type="ECO:0000256" key="5">
    <source>
        <dbReference type="ARBA" id="ARBA00022989"/>
    </source>
</evidence>
<evidence type="ECO:0000259" key="12">
    <source>
        <dbReference type="PROSITE" id="PS50885"/>
    </source>
</evidence>
<dbReference type="GO" id="GO:0005886">
    <property type="term" value="C:plasma membrane"/>
    <property type="evidence" value="ECO:0007669"/>
    <property type="project" value="UniProtKB-SubCell"/>
</dbReference>
<feature type="coiled-coil region" evidence="9">
    <location>
        <begin position="471"/>
        <end position="498"/>
    </location>
</feature>
<dbReference type="PROSITE" id="PS50111">
    <property type="entry name" value="CHEMOTAXIS_TRANSDUC_2"/>
    <property type="match status" value="1"/>
</dbReference>
<dbReference type="Gene3D" id="1.10.287.950">
    <property type="entry name" value="Methyl-accepting chemotaxis protein"/>
    <property type="match status" value="1"/>
</dbReference>
<evidence type="ECO:0000256" key="9">
    <source>
        <dbReference type="SAM" id="Coils"/>
    </source>
</evidence>
<evidence type="ECO:0000256" key="7">
    <source>
        <dbReference type="ARBA" id="ARBA00029447"/>
    </source>
</evidence>
<evidence type="ECO:0000256" key="4">
    <source>
        <dbReference type="ARBA" id="ARBA00022692"/>
    </source>
</evidence>
<evidence type="ECO:0000256" key="6">
    <source>
        <dbReference type="ARBA" id="ARBA00023136"/>
    </source>
</evidence>
<organism evidence="13 14">
    <name type="scientific">Azoarcus indigens</name>
    <dbReference type="NCBI Taxonomy" id="29545"/>
    <lineage>
        <taxon>Bacteria</taxon>
        <taxon>Pseudomonadati</taxon>
        <taxon>Pseudomonadota</taxon>
        <taxon>Betaproteobacteria</taxon>
        <taxon>Rhodocyclales</taxon>
        <taxon>Zoogloeaceae</taxon>
        <taxon>Azoarcus</taxon>
    </lineage>
</organism>
<dbReference type="SMART" id="SM00304">
    <property type="entry name" value="HAMP"/>
    <property type="match status" value="1"/>
</dbReference>